<comment type="caution">
    <text evidence="1">The sequence shown here is derived from an EMBL/GenBank/DDBJ whole genome shotgun (WGS) entry which is preliminary data.</text>
</comment>
<evidence type="ECO:0000313" key="2">
    <source>
        <dbReference type="Proteomes" id="UP001139031"/>
    </source>
</evidence>
<proteinExistence type="predicted"/>
<evidence type="ECO:0000313" key="1">
    <source>
        <dbReference type="EMBL" id="MBZ5710455.1"/>
    </source>
</evidence>
<sequence length="138" mass="15308">GVLAAALQAFHPRHTRRVRGRDEADLAARLGQLLARKLPIRLARQLSAQFKEREQEGFDSRDWRAWVQRSGDRVGLCLSRNLGAALDILGLPQEPGERSAALKARAARDGDLRDLLVFAVSPAYVAARRGLGFEVKTR</sequence>
<keyword evidence="2" id="KW-1185">Reference proteome</keyword>
<dbReference type="Proteomes" id="UP001139031">
    <property type="component" value="Unassembled WGS sequence"/>
</dbReference>
<dbReference type="RefSeq" id="WP_224192225.1">
    <property type="nucleotide sequence ID" value="NZ_JAIRAU010000016.1"/>
</dbReference>
<reference evidence="1" key="1">
    <citation type="submission" date="2021-08" db="EMBL/GenBank/DDBJ databases">
        <authorList>
            <person name="Stevens D.C."/>
        </authorList>
    </citation>
    <scope>NUCLEOTIDE SEQUENCE</scope>
    <source>
        <strain evidence="1">DSM 53165</strain>
    </source>
</reference>
<name>A0ABS7TQI5_9BACT</name>
<accession>A0ABS7TQI5</accession>
<feature type="non-terminal residue" evidence="1">
    <location>
        <position position="1"/>
    </location>
</feature>
<protein>
    <submittedName>
        <fullName evidence="1">Uncharacterized protein</fullName>
    </submittedName>
</protein>
<organism evidence="1 2">
    <name type="scientific">Nannocystis pusilla</name>
    <dbReference type="NCBI Taxonomy" id="889268"/>
    <lineage>
        <taxon>Bacteria</taxon>
        <taxon>Pseudomonadati</taxon>
        <taxon>Myxococcota</taxon>
        <taxon>Polyangia</taxon>
        <taxon>Nannocystales</taxon>
        <taxon>Nannocystaceae</taxon>
        <taxon>Nannocystis</taxon>
    </lineage>
</organism>
<gene>
    <name evidence="1" type="ORF">K7C98_14430</name>
</gene>
<dbReference type="EMBL" id="JAIRAU010000016">
    <property type="protein sequence ID" value="MBZ5710455.1"/>
    <property type="molecule type" value="Genomic_DNA"/>
</dbReference>